<dbReference type="GO" id="GO:0030288">
    <property type="term" value="C:outer membrane-bounded periplasmic space"/>
    <property type="evidence" value="ECO:0007669"/>
    <property type="project" value="TreeGrafter"/>
</dbReference>
<feature type="domain" description="CzcB-like C-terminal circularly permuted SH3-like" evidence="5">
    <location>
        <begin position="464"/>
        <end position="525"/>
    </location>
</feature>
<dbReference type="GO" id="GO:0060003">
    <property type="term" value="P:copper ion export"/>
    <property type="evidence" value="ECO:0007669"/>
    <property type="project" value="TreeGrafter"/>
</dbReference>
<gene>
    <name evidence="6" type="ORF">FRD01_00535</name>
</gene>
<dbReference type="Proteomes" id="UP000321595">
    <property type="component" value="Chromosome"/>
</dbReference>
<dbReference type="InterPro" id="IPR051909">
    <property type="entry name" value="MFP_Cation_Efflux"/>
</dbReference>
<feature type="compositionally biased region" description="Basic and acidic residues" evidence="3">
    <location>
        <begin position="41"/>
        <end position="63"/>
    </location>
</feature>
<accession>A0A5B8XJ35</accession>
<organism evidence="6 7">
    <name type="scientific">Microvenator marinus</name>
    <dbReference type="NCBI Taxonomy" id="2600177"/>
    <lineage>
        <taxon>Bacteria</taxon>
        <taxon>Deltaproteobacteria</taxon>
        <taxon>Bradymonadales</taxon>
        <taxon>Microvenatoraceae</taxon>
        <taxon>Microvenator</taxon>
    </lineage>
</organism>
<dbReference type="NCBIfam" id="TIGR01730">
    <property type="entry name" value="RND_mfp"/>
    <property type="match status" value="1"/>
</dbReference>
<comment type="similarity">
    <text evidence="1">Belongs to the membrane fusion protein (MFP) (TC 8.A.1) family.</text>
</comment>
<proteinExistence type="inferred from homology"/>
<dbReference type="Gene3D" id="1.10.287.470">
    <property type="entry name" value="Helix hairpin bin"/>
    <property type="match status" value="1"/>
</dbReference>
<keyword evidence="7" id="KW-1185">Reference proteome</keyword>
<sequence length="540" mass="58501">MGGPSGLCRSAISEHGGREMRVIVLISLLLTIMGCHDHAHDDHAHDDHAEEAGHGHGHDEEGMSHQVTRWGAKTQLFVEFPVLVKGEESAFAVHLTGLDDHQPVAQGKVTVILTAGDATPEQFVVEKASVPGIFRPLVTPKAAGKRQVVVRLETEEGPQAFDLGYFQVWESEALAKKNFHEHPPEGISFTLENQWKMDFSTSAVTNRELRPSLEAFARLTLPSDAEALITAPRSGRVGAPGDYPMVGKSVELGEQLFVLSVGPQEDADFAGLEFALEAARIRVSSADREVKRLGPLVEQGIVPQKRLDDAMSTLAEARAALQSAQRRQGNIGGSQRVSGGRDGLRIPSPLSGQVAELFVASGEWVQAGQPIARVVNSRRLWLDAAIPQAYLSKVRNIQGVWFELPGYTDVFELDASTLMSVAAEVDIKSRTLPARFRVDNPDGRLFAGMTTNSRVVVDKPLKTLAVPRSALVFDAGMDVVFVQIAGEVFERRPVVRGIEDGDWIAITRGLEEGERVVAVGAHTVKLASISSDEIGHGHAH</sequence>
<dbReference type="PANTHER" id="PTHR30097:SF15">
    <property type="entry name" value="CATION EFFLUX SYSTEM PROTEIN CUSB"/>
    <property type="match status" value="1"/>
</dbReference>
<dbReference type="InterPro" id="IPR058649">
    <property type="entry name" value="CzcB_C"/>
</dbReference>
<reference evidence="6 7" key="1">
    <citation type="submission" date="2019-08" db="EMBL/GenBank/DDBJ databases">
        <authorList>
            <person name="Liang Q."/>
        </authorList>
    </citation>
    <scope>NUCLEOTIDE SEQUENCE [LARGE SCALE GENOMIC DNA]</scope>
    <source>
        <strain evidence="6 7">V1718</strain>
    </source>
</reference>
<dbReference type="InterPro" id="IPR006143">
    <property type="entry name" value="RND_pump_MFP"/>
</dbReference>
<dbReference type="SUPFAM" id="SSF111369">
    <property type="entry name" value="HlyD-like secretion proteins"/>
    <property type="match status" value="1"/>
</dbReference>
<dbReference type="GO" id="GO:0015679">
    <property type="term" value="P:plasma membrane copper ion transport"/>
    <property type="evidence" value="ECO:0007669"/>
    <property type="project" value="TreeGrafter"/>
</dbReference>
<dbReference type="GO" id="GO:0016020">
    <property type="term" value="C:membrane"/>
    <property type="evidence" value="ECO:0007669"/>
    <property type="project" value="InterPro"/>
</dbReference>
<keyword evidence="2" id="KW-0813">Transport</keyword>
<dbReference type="KEGG" id="bbae:FRD01_00535"/>
<evidence type="ECO:0000256" key="2">
    <source>
        <dbReference type="ARBA" id="ARBA00022448"/>
    </source>
</evidence>
<dbReference type="GO" id="GO:0022857">
    <property type="term" value="F:transmembrane transporter activity"/>
    <property type="evidence" value="ECO:0007669"/>
    <property type="project" value="InterPro"/>
</dbReference>
<evidence type="ECO:0000313" key="7">
    <source>
        <dbReference type="Proteomes" id="UP000321595"/>
    </source>
</evidence>
<dbReference type="Pfam" id="PF25975">
    <property type="entry name" value="CzcB_C"/>
    <property type="match status" value="1"/>
</dbReference>
<dbReference type="InterPro" id="IPR058792">
    <property type="entry name" value="Beta-barrel_RND_2"/>
</dbReference>
<dbReference type="Gene3D" id="2.40.30.170">
    <property type="match status" value="1"/>
</dbReference>
<feature type="region of interest" description="Disordered" evidence="3">
    <location>
        <begin position="41"/>
        <end position="65"/>
    </location>
</feature>
<evidence type="ECO:0000256" key="3">
    <source>
        <dbReference type="SAM" id="MobiDB-lite"/>
    </source>
</evidence>
<feature type="domain" description="CusB-like beta-barrel" evidence="4">
    <location>
        <begin position="380"/>
        <end position="454"/>
    </location>
</feature>
<evidence type="ECO:0000256" key="1">
    <source>
        <dbReference type="ARBA" id="ARBA00009477"/>
    </source>
</evidence>
<name>A0A5B8XJ35_9DELT</name>
<dbReference type="Pfam" id="PF25954">
    <property type="entry name" value="Beta-barrel_RND_2"/>
    <property type="match status" value="1"/>
</dbReference>
<evidence type="ECO:0000313" key="6">
    <source>
        <dbReference type="EMBL" id="QED25772.1"/>
    </source>
</evidence>
<evidence type="ECO:0000259" key="5">
    <source>
        <dbReference type="Pfam" id="PF25975"/>
    </source>
</evidence>
<dbReference type="AlphaFoldDB" id="A0A5B8XJ35"/>
<dbReference type="Gene3D" id="2.40.420.20">
    <property type="match status" value="1"/>
</dbReference>
<evidence type="ECO:0000259" key="4">
    <source>
        <dbReference type="Pfam" id="PF25954"/>
    </source>
</evidence>
<dbReference type="OrthoDB" id="9806939at2"/>
<dbReference type="PANTHER" id="PTHR30097">
    <property type="entry name" value="CATION EFFLUX SYSTEM PROTEIN CUSB"/>
    <property type="match status" value="1"/>
</dbReference>
<protein>
    <submittedName>
        <fullName evidence="6">Efflux RND transporter periplasmic adaptor subunit</fullName>
    </submittedName>
</protein>
<dbReference type="EMBL" id="CP042467">
    <property type="protein sequence ID" value="QED25772.1"/>
    <property type="molecule type" value="Genomic_DNA"/>
</dbReference>
<dbReference type="GO" id="GO:0046914">
    <property type="term" value="F:transition metal ion binding"/>
    <property type="evidence" value="ECO:0007669"/>
    <property type="project" value="TreeGrafter"/>
</dbReference>